<dbReference type="EMBL" id="BK003290">
    <property type="protein sequence ID" value="DAA03489.1"/>
    <property type="molecule type" value="Genomic_DNA"/>
</dbReference>
<organism evidence="2">
    <name type="scientific">Drosophila melanogaster</name>
    <name type="common">Fruit fly</name>
    <dbReference type="NCBI Taxonomy" id="7227"/>
    <lineage>
        <taxon>Eukaryota</taxon>
        <taxon>Metazoa</taxon>
        <taxon>Ecdysozoa</taxon>
        <taxon>Arthropoda</taxon>
        <taxon>Hexapoda</taxon>
        <taxon>Insecta</taxon>
        <taxon>Pterygota</taxon>
        <taxon>Neoptera</taxon>
        <taxon>Endopterygota</taxon>
        <taxon>Diptera</taxon>
        <taxon>Brachycera</taxon>
        <taxon>Muscomorpha</taxon>
        <taxon>Ephydroidea</taxon>
        <taxon>Drosophilidae</taxon>
        <taxon>Drosophila</taxon>
        <taxon>Sophophora</taxon>
    </lineage>
</organism>
<accession>Q6IHX6</accession>
<dbReference type="AlphaFoldDB" id="Q6IHX6"/>
<evidence type="ECO:0000256" key="1">
    <source>
        <dbReference type="SAM" id="MobiDB-lite"/>
    </source>
</evidence>
<proteinExistence type="predicted"/>
<feature type="region of interest" description="Disordered" evidence="1">
    <location>
        <begin position="1"/>
        <end position="42"/>
    </location>
</feature>
<reference evidence="2" key="1">
    <citation type="journal article" date="2003" name="Genome Biol.">
        <title>An integrated gene annotation and transcriptional profiling approach towards the full gene content of the Drosophila genome.</title>
        <authorList>
            <person name="Hild M."/>
            <person name="Beckmann B."/>
            <person name="Haas S.A."/>
            <person name="Koch B."/>
            <person name="Solovyev V."/>
            <person name="Busold C."/>
            <person name="Fellenberg K."/>
            <person name="Boutros M."/>
            <person name="Vingron M."/>
            <person name="Sauer F."/>
            <person name="Hoheisel J.D."/>
            <person name="Paro R."/>
        </authorList>
    </citation>
    <scope>NUCLEOTIDE SEQUENCE</scope>
</reference>
<sequence length="98" mass="10627">MGKAGACGSRDERINAAVMPGRRAPGSGVPSPCARSLAHRESGGEWVAQAAEEAVVATRKIAEHMCLELNPFRQHEKRLPTTWSKTSGSTNFLWHPEC</sequence>
<protein>
    <submittedName>
        <fullName evidence="2">HDC00423</fullName>
    </submittedName>
</protein>
<gene>
    <name evidence="2" type="ORF">HDC00423</name>
</gene>
<name>Q6IHX6_DROME</name>
<evidence type="ECO:0000313" key="2">
    <source>
        <dbReference type="EMBL" id="DAA03489.1"/>
    </source>
</evidence>